<keyword evidence="1" id="KW-0677">Repeat</keyword>
<dbReference type="InterPro" id="IPR050666">
    <property type="entry name" value="ESRP"/>
</dbReference>
<dbReference type="SMART" id="SM00360">
    <property type="entry name" value="RRM"/>
    <property type="match status" value="2"/>
</dbReference>
<gene>
    <name evidence="6" type="ORF">HPB48_002770</name>
</gene>
<dbReference type="VEuPathDB" id="VectorBase:HLOH_046518"/>
<evidence type="ECO:0000313" key="7">
    <source>
        <dbReference type="Proteomes" id="UP000821853"/>
    </source>
</evidence>
<dbReference type="Pfam" id="PF00076">
    <property type="entry name" value="RRM_1"/>
    <property type="match status" value="1"/>
</dbReference>
<evidence type="ECO:0000256" key="4">
    <source>
        <dbReference type="SAM" id="MobiDB-lite"/>
    </source>
</evidence>
<sequence>MSIKLPRAIACTCFCASAPCRASTCRTISNQSRGTRRTNARSAISSDVPPPTTSKLQLQRAKLLTQTTAMEAISSDAPATPPQFVVPTLHNGAPARSPRRDWLRLRGLPYSADVGAVLEFLGEYTLYIAPQGVHMVYNALGRPAGEAFIQMQSEDAASMAAQNRHRHYMMGRTRRYIEVFQSSVDDLTELLANAAPRLASPAAVGASPQPASLVGSPGAASPMSTRGVSAAGFPSVAFWPYPSPPWSPPPVYLPGVTMVLLRGLPYSTTMQDVLNFFRDFPSLTPDCVHIQRDAEGRASGEAVVAFPNREEAERAVRLKNRHYIGRRYIEVFIP</sequence>
<evidence type="ECO:0000259" key="5">
    <source>
        <dbReference type="PROSITE" id="PS50102"/>
    </source>
</evidence>
<dbReference type="OrthoDB" id="431068at2759"/>
<dbReference type="EMBL" id="JABSTR010000008">
    <property type="protein sequence ID" value="KAH9376915.1"/>
    <property type="molecule type" value="Genomic_DNA"/>
</dbReference>
<evidence type="ECO:0000256" key="3">
    <source>
        <dbReference type="PROSITE-ProRule" id="PRU00176"/>
    </source>
</evidence>
<dbReference type="AlphaFoldDB" id="A0A9J6GNF8"/>
<name>A0A9J6GNF8_HAELO</name>
<proteinExistence type="predicted"/>
<comment type="caution">
    <text evidence="6">The sequence shown here is derived from an EMBL/GenBank/DDBJ whole genome shotgun (WGS) entry which is preliminary data.</text>
</comment>
<dbReference type="PROSITE" id="PS50102">
    <property type="entry name" value="RRM"/>
    <property type="match status" value="1"/>
</dbReference>
<dbReference type="InterPro" id="IPR000504">
    <property type="entry name" value="RRM_dom"/>
</dbReference>
<keyword evidence="2 3" id="KW-0694">RNA-binding</keyword>
<dbReference type="Gene3D" id="3.30.70.330">
    <property type="match status" value="2"/>
</dbReference>
<accession>A0A9J6GNF8</accession>
<evidence type="ECO:0000256" key="1">
    <source>
        <dbReference type="ARBA" id="ARBA00022737"/>
    </source>
</evidence>
<reference evidence="6 7" key="1">
    <citation type="journal article" date="2020" name="Cell">
        <title>Large-Scale Comparative Analyses of Tick Genomes Elucidate Their Genetic Diversity and Vector Capacities.</title>
        <authorList>
            <consortium name="Tick Genome and Microbiome Consortium (TIGMIC)"/>
            <person name="Jia N."/>
            <person name="Wang J."/>
            <person name="Shi W."/>
            <person name="Du L."/>
            <person name="Sun Y."/>
            <person name="Zhan W."/>
            <person name="Jiang J.F."/>
            <person name="Wang Q."/>
            <person name="Zhang B."/>
            <person name="Ji P."/>
            <person name="Bell-Sakyi L."/>
            <person name="Cui X.M."/>
            <person name="Yuan T.T."/>
            <person name="Jiang B.G."/>
            <person name="Yang W.F."/>
            <person name="Lam T.T."/>
            <person name="Chang Q.C."/>
            <person name="Ding S.J."/>
            <person name="Wang X.J."/>
            <person name="Zhu J.G."/>
            <person name="Ruan X.D."/>
            <person name="Zhao L."/>
            <person name="Wei J.T."/>
            <person name="Ye R.Z."/>
            <person name="Que T.C."/>
            <person name="Du C.H."/>
            <person name="Zhou Y.H."/>
            <person name="Cheng J.X."/>
            <person name="Dai P.F."/>
            <person name="Guo W.B."/>
            <person name="Han X.H."/>
            <person name="Huang E.J."/>
            <person name="Li L.F."/>
            <person name="Wei W."/>
            <person name="Gao Y.C."/>
            <person name="Liu J.Z."/>
            <person name="Shao H.Z."/>
            <person name="Wang X."/>
            <person name="Wang C.C."/>
            <person name="Yang T.C."/>
            <person name="Huo Q.B."/>
            <person name="Li W."/>
            <person name="Chen H.Y."/>
            <person name="Chen S.E."/>
            <person name="Zhou L.G."/>
            <person name="Ni X.B."/>
            <person name="Tian J.H."/>
            <person name="Sheng Y."/>
            <person name="Liu T."/>
            <person name="Pan Y.S."/>
            <person name="Xia L.Y."/>
            <person name="Li J."/>
            <person name="Zhao F."/>
            <person name="Cao W.C."/>
        </authorList>
    </citation>
    <scope>NUCLEOTIDE SEQUENCE [LARGE SCALE GENOMIC DNA]</scope>
    <source>
        <strain evidence="6">HaeL-2018</strain>
    </source>
</reference>
<evidence type="ECO:0000313" key="6">
    <source>
        <dbReference type="EMBL" id="KAH9376915.1"/>
    </source>
</evidence>
<dbReference type="SUPFAM" id="SSF54928">
    <property type="entry name" value="RNA-binding domain, RBD"/>
    <property type="match status" value="2"/>
</dbReference>
<protein>
    <recommendedName>
        <fullName evidence="5">RRM domain-containing protein</fullName>
    </recommendedName>
</protein>
<feature type="domain" description="RRM" evidence="5">
    <location>
        <begin position="257"/>
        <end position="334"/>
    </location>
</feature>
<dbReference type="InterPro" id="IPR012677">
    <property type="entry name" value="Nucleotide-bd_a/b_plait_sf"/>
</dbReference>
<dbReference type="Proteomes" id="UP000821853">
    <property type="component" value="Unassembled WGS sequence"/>
</dbReference>
<organism evidence="6 7">
    <name type="scientific">Haemaphysalis longicornis</name>
    <name type="common">Bush tick</name>
    <dbReference type="NCBI Taxonomy" id="44386"/>
    <lineage>
        <taxon>Eukaryota</taxon>
        <taxon>Metazoa</taxon>
        <taxon>Ecdysozoa</taxon>
        <taxon>Arthropoda</taxon>
        <taxon>Chelicerata</taxon>
        <taxon>Arachnida</taxon>
        <taxon>Acari</taxon>
        <taxon>Parasitiformes</taxon>
        <taxon>Ixodida</taxon>
        <taxon>Ixodoidea</taxon>
        <taxon>Ixodidae</taxon>
        <taxon>Haemaphysalinae</taxon>
        <taxon>Haemaphysalis</taxon>
    </lineage>
</organism>
<dbReference type="GO" id="GO:0003723">
    <property type="term" value="F:RNA binding"/>
    <property type="evidence" value="ECO:0007669"/>
    <property type="project" value="UniProtKB-UniRule"/>
</dbReference>
<keyword evidence="7" id="KW-1185">Reference proteome</keyword>
<dbReference type="PANTHER" id="PTHR13976">
    <property type="entry name" value="HETEROGENEOUS NUCLEAR RIBONUCLEOPROTEIN-RELATED"/>
    <property type="match status" value="1"/>
</dbReference>
<dbReference type="InterPro" id="IPR035979">
    <property type="entry name" value="RBD_domain_sf"/>
</dbReference>
<feature type="region of interest" description="Disordered" evidence="4">
    <location>
        <begin position="29"/>
        <end position="55"/>
    </location>
</feature>
<evidence type="ECO:0000256" key="2">
    <source>
        <dbReference type="ARBA" id="ARBA00022884"/>
    </source>
</evidence>